<accession>A0A7G5VUV3</accession>
<comment type="cofactor">
    <cofactor evidence="1">
        <name>Zn(2+)</name>
        <dbReference type="ChEBI" id="CHEBI:29105"/>
    </cofactor>
</comment>
<sequence length="255" mass="29088">MKTLTKVINLEGIGLHTGRYITCKILPDEQNPIHFIRTDRDDKPIVAETHQVWQTHWCTQIATHGNNSVSTIEHLMAALTLHEIDHARIELNGEEVPILDGSAIIWSRQIVARGIPEKRKHSSLMKVVQKGDSCVILWAHSQTNIHASIQFGEWYESYHYDGQIHQIMGARSFVLEEWVEHLKQKQLIQGGKLTNALVKMKEGWKNGPPRWENEAARHKVLDLMGDLSLAKVSKKHMMISYKSGHALHIQMAKAI</sequence>
<evidence type="ECO:0000256" key="4">
    <source>
        <dbReference type="ARBA" id="ARBA00012745"/>
    </source>
</evidence>
<reference evidence="13" key="1">
    <citation type="submission" date="2019-09" db="EMBL/GenBank/DDBJ databases">
        <authorList>
            <person name="Liu S.-L."/>
            <person name="Chiang Y.-R."/>
            <person name="Fu H.-Y."/>
        </authorList>
    </citation>
    <scope>NUCLEOTIDE SEQUENCE</scope>
    <source>
        <strain evidence="13">THAL066</strain>
    </source>
</reference>
<comment type="catalytic activity">
    <reaction evidence="11">
        <text>a UDP-3-O-[(3R)-3-hydroxyacyl]-N-acetyl-alpha-D-glucosamine + H2O = a UDP-3-O-[(3R)-3-hydroxyacyl]-alpha-D-glucosamine + acetate</text>
        <dbReference type="Rhea" id="RHEA:67816"/>
        <dbReference type="ChEBI" id="CHEBI:15377"/>
        <dbReference type="ChEBI" id="CHEBI:30089"/>
        <dbReference type="ChEBI" id="CHEBI:137740"/>
        <dbReference type="ChEBI" id="CHEBI:173225"/>
        <dbReference type="EC" id="3.5.1.108"/>
    </reaction>
</comment>
<dbReference type="EC" id="3.5.1.108" evidence="4"/>
<evidence type="ECO:0000313" key="13">
    <source>
        <dbReference type="EMBL" id="QMX77470.1"/>
    </source>
</evidence>
<keyword evidence="9" id="KW-0862">Zinc</keyword>
<keyword evidence="7" id="KW-0479">Metal-binding</keyword>
<dbReference type="PANTHER" id="PTHR33694">
    <property type="entry name" value="UDP-3-O-ACYL-N-ACETYLGLUCOSAMINE DEACETYLASE 1, MITOCHONDRIAL-RELATED"/>
    <property type="match status" value="1"/>
</dbReference>
<dbReference type="InterPro" id="IPR015870">
    <property type="entry name" value="UDP-acyl_N-AcGlcN_deAcase_N"/>
</dbReference>
<dbReference type="Gene3D" id="3.30.230.20">
    <property type="entry name" value="lpxc deacetylase, domain 1"/>
    <property type="match status" value="1"/>
</dbReference>
<dbReference type="GO" id="GO:0009245">
    <property type="term" value="P:lipid A biosynthetic process"/>
    <property type="evidence" value="ECO:0007669"/>
    <property type="project" value="UniProtKB-KW"/>
</dbReference>
<keyword evidence="13" id="KW-0150">Chloroplast</keyword>
<comment type="function">
    <text evidence="12">Involved in the biosynthesis of lipid A, a phosphorylated glycolipid that in bacteria anchors the lipopolysaccharide to the outer membrane of the cell. Lipid A-like molecules in plants may serve as structural components of the outer membranes of mitochondria and/or chloroplasts, or may be involved in signal transduction or plant defense responses.</text>
</comment>
<dbReference type="RefSeq" id="YP_009968369.1">
    <property type="nucleotide sequence ID" value="NC_051883.1"/>
</dbReference>
<protein>
    <recommendedName>
        <fullName evidence="4">UDP-3-O-acyl-N-acetylglucosamine deacetylase</fullName>
        <ecNumber evidence="4">3.5.1.108</ecNumber>
    </recommendedName>
</protein>
<dbReference type="AlphaFoldDB" id="A0A7G5VUV3"/>
<evidence type="ECO:0000256" key="6">
    <source>
        <dbReference type="ARBA" id="ARBA00022556"/>
    </source>
</evidence>
<comment type="similarity">
    <text evidence="3">Belongs to the LpxC family.</text>
</comment>
<evidence type="ECO:0000256" key="2">
    <source>
        <dbReference type="ARBA" id="ARBA00005002"/>
    </source>
</evidence>
<keyword evidence="8" id="KW-0378">Hydrolase</keyword>
<keyword evidence="6" id="KW-0441">Lipid A biosynthesis</keyword>
<evidence type="ECO:0000256" key="1">
    <source>
        <dbReference type="ARBA" id="ARBA00001947"/>
    </source>
</evidence>
<dbReference type="UniPathway" id="UPA00359">
    <property type="reaction ID" value="UER00478"/>
</dbReference>
<dbReference type="InterPro" id="IPR011334">
    <property type="entry name" value="UDP-acyl_GlcNac_deAcase_C"/>
</dbReference>
<dbReference type="GeneID" id="60450388"/>
<dbReference type="GO" id="GO:0016020">
    <property type="term" value="C:membrane"/>
    <property type="evidence" value="ECO:0007669"/>
    <property type="project" value="GOC"/>
</dbReference>
<dbReference type="EMBL" id="MN431657">
    <property type="protein sequence ID" value="QMX77470.1"/>
    <property type="molecule type" value="Genomic_DNA"/>
</dbReference>
<gene>
    <name evidence="13" type="primary">lpxC</name>
</gene>
<dbReference type="GO" id="GO:2001289">
    <property type="term" value="P:lipid X metabolic process"/>
    <property type="evidence" value="ECO:0007669"/>
    <property type="project" value="UniProtKB-ARBA"/>
</dbReference>
<evidence type="ECO:0000256" key="9">
    <source>
        <dbReference type="ARBA" id="ARBA00022833"/>
    </source>
</evidence>
<dbReference type="InterPro" id="IPR004463">
    <property type="entry name" value="UDP-acyl_GlcNac_deAcase"/>
</dbReference>
<dbReference type="GO" id="GO:0103117">
    <property type="term" value="F:UDP-3-O-acyl-N-acetylglucosamine deacetylase activity"/>
    <property type="evidence" value="ECO:0007669"/>
    <property type="project" value="UniProtKB-EC"/>
</dbReference>
<dbReference type="Pfam" id="PF03331">
    <property type="entry name" value="LpxC"/>
    <property type="match status" value="1"/>
</dbReference>
<geneLocation type="chloroplast" evidence="13"/>
<comment type="pathway">
    <text evidence="2">Glycolipid biosynthesis; lipid IV(A) biosynthesis; lipid IV(A) from (3R)-3-hydroxytetradecanoyl-[acyl-carrier-protein] and UDP-N-acetyl-alpha-D-glucosamine: step 2/6.</text>
</comment>
<dbReference type="InterPro" id="IPR020568">
    <property type="entry name" value="Ribosomal_Su5_D2-typ_SF"/>
</dbReference>
<evidence type="ECO:0000256" key="11">
    <source>
        <dbReference type="ARBA" id="ARBA00024535"/>
    </source>
</evidence>
<dbReference type="Gene3D" id="3.30.1700.10">
    <property type="entry name" value="lpxc deacetylase, domain 2"/>
    <property type="match status" value="1"/>
</dbReference>
<evidence type="ECO:0000256" key="8">
    <source>
        <dbReference type="ARBA" id="ARBA00022801"/>
    </source>
</evidence>
<name>A0A7G5VUV3_9RHOD</name>
<keyword evidence="5" id="KW-0444">Lipid biosynthesis</keyword>
<dbReference type="GO" id="GO:0046872">
    <property type="term" value="F:metal ion binding"/>
    <property type="evidence" value="ECO:0007669"/>
    <property type="project" value="UniProtKB-KW"/>
</dbReference>
<evidence type="ECO:0000256" key="10">
    <source>
        <dbReference type="ARBA" id="ARBA00023098"/>
    </source>
</evidence>
<dbReference type="PANTHER" id="PTHR33694:SF1">
    <property type="entry name" value="UDP-3-O-ACYL-N-ACETYLGLUCOSAMINE DEACETYLASE 1, MITOCHONDRIAL-RELATED"/>
    <property type="match status" value="1"/>
</dbReference>
<keyword evidence="10" id="KW-0443">Lipid metabolism</keyword>
<evidence type="ECO:0000256" key="3">
    <source>
        <dbReference type="ARBA" id="ARBA00006170"/>
    </source>
</evidence>
<evidence type="ECO:0000256" key="12">
    <source>
        <dbReference type="ARBA" id="ARBA00024987"/>
    </source>
</evidence>
<organism evidence="13">
    <name type="scientific">Cyanidiococcus yangmingshanensis</name>
    <dbReference type="NCBI Taxonomy" id="2690220"/>
    <lineage>
        <taxon>Eukaryota</taxon>
        <taxon>Rhodophyta</taxon>
        <taxon>Bangiophyceae</taxon>
        <taxon>Cyanidiales</taxon>
        <taxon>Cyanidiaceae</taxon>
        <taxon>Cyanidiococcus</taxon>
    </lineage>
</organism>
<proteinExistence type="inferred from homology"/>
<evidence type="ECO:0000256" key="5">
    <source>
        <dbReference type="ARBA" id="ARBA00022516"/>
    </source>
</evidence>
<evidence type="ECO:0000256" key="7">
    <source>
        <dbReference type="ARBA" id="ARBA00022723"/>
    </source>
</evidence>
<dbReference type="SUPFAM" id="SSF54211">
    <property type="entry name" value="Ribosomal protein S5 domain 2-like"/>
    <property type="match status" value="2"/>
</dbReference>
<keyword evidence="13" id="KW-0934">Plastid</keyword>